<evidence type="ECO:0000256" key="3">
    <source>
        <dbReference type="ARBA" id="ARBA00022786"/>
    </source>
</evidence>
<dbReference type="GO" id="GO:0035591">
    <property type="term" value="F:signaling adaptor activity"/>
    <property type="evidence" value="ECO:0000318"/>
    <property type="project" value="GO_Central"/>
</dbReference>
<dbReference type="PANTHER" id="PTHR10155">
    <property type="entry name" value="PHOSPHATIDYLINOSITOL 3-KINASE REGULATORY SUBUNIT"/>
    <property type="match status" value="1"/>
</dbReference>
<dbReference type="GO" id="GO:0040008">
    <property type="term" value="P:regulation of growth"/>
    <property type="evidence" value="ECO:0007669"/>
    <property type="project" value="InterPro"/>
</dbReference>
<dbReference type="GO" id="GO:0016567">
    <property type="term" value="P:protein ubiquitination"/>
    <property type="evidence" value="ECO:0007669"/>
    <property type="project" value="InterPro"/>
</dbReference>
<dbReference type="Pfam" id="PF07525">
    <property type="entry name" value="SOCS_box"/>
    <property type="match status" value="1"/>
</dbReference>
<evidence type="ECO:0000256" key="4">
    <source>
        <dbReference type="ARBA" id="ARBA00022999"/>
    </source>
</evidence>
<name>A0A7M7LW02_STRPU</name>
<feature type="compositionally biased region" description="Polar residues" evidence="6">
    <location>
        <begin position="54"/>
        <end position="64"/>
    </location>
</feature>
<dbReference type="PROSITE" id="PS50225">
    <property type="entry name" value="SOCS"/>
    <property type="match status" value="1"/>
</dbReference>
<dbReference type="SMART" id="SM00969">
    <property type="entry name" value="SOCS_box"/>
    <property type="match status" value="1"/>
</dbReference>
<dbReference type="KEGG" id="spu:575390"/>
<feature type="domain" description="SH2" evidence="7">
    <location>
        <begin position="383"/>
        <end position="486"/>
    </location>
</feature>
<dbReference type="SUPFAM" id="SSF158235">
    <property type="entry name" value="SOCS box-like"/>
    <property type="match status" value="1"/>
</dbReference>
<dbReference type="InterPro" id="IPR036860">
    <property type="entry name" value="SH2_dom_sf"/>
</dbReference>
<evidence type="ECO:0008006" key="11">
    <source>
        <dbReference type="Google" id="ProtNLM"/>
    </source>
</evidence>
<evidence type="ECO:0000259" key="8">
    <source>
        <dbReference type="PROSITE" id="PS50225"/>
    </source>
</evidence>
<proteinExistence type="predicted"/>
<dbReference type="EnsemblMetazoa" id="XM_011672288">
    <property type="protein sequence ID" value="XP_011670590"/>
    <property type="gene ID" value="LOC575390"/>
</dbReference>
<evidence type="ECO:0000259" key="7">
    <source>
        <dbReference type="PROSITE" id="PS50001"/>
    </source>
</evidence>
<dbReference type="OMA" id="RETYPRH"/>
<organism evidence="9 10">
    <name type="scientific">Strongylocentrotus purpuratus</name>
    <name type="common">Purple sea urchin</name>
    <dbReference type="NCBI Taxonomy" id="7668"/>
    <lineage>
        <taxon>Eukaryota</taxon>
        <taxon>Metazoa</taxon>
        <taxon>Echinodermata</taxon>
        <taxon>Eleutherozoa</taxon>
        <taxon>Echinozoa</taxon>
        <taxon>Echinoidea</taxon>
        <taxon>Euechinoidea</taxon>
        <taxon>Echinacea</taxon>
        <taxon>Camarodonta</taxon>
        <taxon>Echinidea</taxon>
        <taxon>Strongylocentrotidae</taxon>
        <taxon>Strongylocentrotus</taxon>
    </lineage>
</organism>
<dbReference type="InterPro" id="IPR037345">
    <property type="entry name" value="SOCS6_SOCS"/>
</dbReference>
<evidence type="ECO:0000256" key="5">
    <source>
        <dbReference type="PROSITE-ProRule" id="PRU00191"/>
    </source>
</evidence>
<dbReference type="InterPro" id="IPR000980">
    <property type="entry name" value="SH2"/>
</dbReference>
<dbReference type="InParanoid" id="A0A7M7LW02"/>
<dbReference type="InterPro" id="IPR001496">
    <property type="entry name" value="SOCS_box"/>
</dbReference>
<reference evidence="10" key="1">
    <citation type="submission" date="2015-02" db="EMBL/GenBank/DDBJ databases">
        <title>Genome sequencing for Strongylocentrotus purpuratus.</title>
        <authorList>
            <person name="Murali S."/>
            <person name="Liu Y."/>
            <person name="Vee V."/>
            <person name="English A."/>
            <person name="Wang M."/>
            <person name="Skinner E."/>
            <person name="Han Y."/>
            <person name="Muzny D.M."/>
            <person name="Worley K.C."/>
            <person name="Gibbs R.A."/>
        </authorList>
    </citation>
    <scope>NUCLEOTIDE SEQUENCE</scope>
</reference>
<evidence type="ECO:0000313" key="10">
    <source>
        <dbReference type="Proteomes" id="UP000007110"/>
    </source>
</evidence>
<dbReference type="CDD" id="cd03740">
    <property type="entry name" value="SOCS_SOCS6"/>
    <property type="match status" value="1"/>
</dbReference>
<keyword evidence="4 5" id="KW-0727">SH2 domain</keyword>
<feature type="domain" description="SOCS box" evidence="8">
    <location>
        <begin position="481"/>
        <end position="530"/>
    </location>
</feature>
<keyword evidence="1" id="KW-0341">Growth regulation</keyword>
<dbReference type="GO" id="GO:0035556">
    <property type="term" value="P:intracellular signal transduction"/>
    <property type="evidence" value="ECO:0007669"/>
    <property type="project" value="InterPro"/>
</dbReference>
<feature type="region of interest" description="Disordered" evidence="6">
    <location>
        <begin position="189"/>
        <end position="213"/>
    </location>
</feature>
<evidence type="ECO:0000256" key="6">
    <source>
        <dbReference type="SAM" id="MobiDB-lite"/>
    </source>
</evidence>
<dbReference type="Pfam" id="PF00017">
    <property type="entry name" value="SH2"/>
    <property type="match status" value="1"/>
</dbReference>
<dbReference type="SMART" id="SM00253">
    <property type="entry name" value="SOCS"/>
    <property type="match status" value="1"/>
</dbReference>
<dbReference type="GO" id="GO:0009968">
    <property type="term" value="P:negative regulation of signal transduction"/>
    <property type="evidence" value="ECO:0007669"/>
    <property type="project" value="UniProtKB-KW"/>
</dbReference>
<dbReference type="PROSITE" id="PS50001">
    <property type="entry name" value="SH2"/>
    <property type="match status" value="1"/>
</dbReference>
<evidence type="ECO:0000256" key="1">
    <source>
        <dbReference type="ARBA" id="ARBA00022604"/>
    </source>
</evidence>
<dbReference type="SUPFAM" id="SSF55550">
    <property type="entry name" value="SH2 domain"/>
    <property type="match status" value="1"/>
</dbReference>
<feature type="region of interest" description="Disordered" evidence="6">
    <location>
        <begin position="1"/>
        <end position="90"/>
    </location>
</feature>
<dbReference type="Proteomes" id="UP000007110">
    <property type="component" value="Unassembled WGS sequence"/>
</dbReference>
<dbReference type="PANTHER" id="PTHR10155:SF32">
    <property type="entry name" value="LP02169P"/>
    <property type="match status" value="1"/>
</dbReference>
<feature type="region of interest" description="Disordered" evidence="6">
    <location>
        <begin position="309"/>
        <end position="330"/>
    </location>
</feature>
<feature type="compositionally biased region" description="Polar residues" evidence="6">
    <location>
        <begin position="22"/>
        <end position="37"/>
    </location>
</feature>
<keyword evidence="3" id="KW-0833">Ubl conjugation pathway</keyword>
<dbReference type="SMART" id="SM00252">
    <property type="entry name" value="SH2"/>
    <property type="match status" value="1"/>
</dbReference>
<evidence type="ECO:0000313" key="9">
    <source>
        <dbReference type="EnsemblMetazoa" id="XP_011670590"/>
    </source>
</evidence>
<dbReference type="RefSeq" id="XP_011670590.1">
    <property type="nucleotide sequence ID" value="XM_011672288.2"/>
</dbReference>
<dbReference type="InterPro" id="IPR036036">
    <property type="entry name" value="SOCS_box-like_dom_sf"/>
</dbReference>
<dbReference type="AlphaFoldDB" id="A0A7M7LW02"/>
<protein>
    <recommendedName>
        <fullName evidence="11">Suppressor of cytokine signaling 6</fullName>
    </recommendedName>
</protein>
<reference evidence="9" key="2">
    <citation type="submission" date="2021-01" db="UniProtKB">
        <authorList>
            <consortium name="EnsemblMetazoa"/>
        </authorList>
    </citation>
    <scope>IDENTIFICATION</scope>
</reference>
<keyword evidence="2" id="KW-0734">Signal transduction inhibitor</keyword>
<dbReference type="Gene3D" id="3.30.505.10">
    <property type="entry name" value="SH2 domain"/>
    <property type="match status" value="1"/>
</dbReference>
<accession>A0A7M7LW02</accession>
<keyword evidence="10" id="KW-1185">Reference proteome</keyword>
<sequence length="530" mass="59509">MSSVKKLSLSGFKSTFKRKSSRGISRNNVETTASNGELQHGNVCDNETSKTNDEYQNIPTQNGPGNVKTEGIVPPNKDESGRKTRGMKTSRWGFRQKTDGRSKICENGNEKITTLPDCEPGSGVHLDHTADDDSALPMCNPPSANGHIVINNQNMNGNETGYIGARCISSSHSFQEVDNSNHHYINDVKSKKNEKTEALPDESGTENQESVGQGRYNFPLPVPSEKHCDNEVRSINSTRCDVNDNAEIFEERLDECLENDVPCMKDDESVPSEEDRPAIPPKPASLYCNGQWQLQGADSVRSKNMKNSTISLGEEQDLPPRPPARSKTRHGVDMNLPFYKQYLEQKERSGSQTVPIYEDVRVELGFESGGLAGELSKLPRQPWYWGPMSQDEAEGKLDDADDGSFLVRDSSDDRYLLTLSFKSNGRTLHTRIEHRNGLFSLNDSEGHASVIELIENAVKESQGGVFGYMNDSTGIQNFPARLTQWVSRYSEVKSLQYLCRFVIRETYPRHHIRHLPLPKKINEYILENQY</sequence>
<dbReference type="GeneID" id="575390"/>
<dbReference type="OrthoDB" id="5979828at2759"/>
<feature type="compositionally biased region" description="Basic and acidic residues" evidence="6">
    <location>
        <begin position="189"/>
        <end position="198"/>
    </location>
</feature>
<evidence type="ECO:0000256" key="2">
    <source>
        <dbReference type="ARBA" id="ARBA00022700"/>
    </source>
</evidence>